<protein>
    <recommendedName>
        <fullName evidence="2">Alginate export domain-containing protein</fullName>
    </recommendedName>
</protein>
<gene>
    <name evidence="1" type="ORF">S01H1_07710</name>
</gene>
<name>X0T456_9ZZZZ</name>
<dbReference type="EMBL" id="BARS01003962">
    <property type="protein sequence ID" value="GAF70850.1"/>
    <property type="molecule type" value="Genomic_DNA"/>
</dbReference>
<evidence type="ECO:0000313" key="1">
    <source>
        <dbReference type="EMBL" id="GAF70850.1"/>
    </source>
</evidence>
<comment type="caution">
    <text evidence="1">The sequence shown here is derived from an EMBL/GenBank/DDBJ whole genome shotgun (WGS) entry which is preliminary data.</text>
</comment>
<feature type="non-terminal residue" evidence="1">
    <location>
        <position position="259"/>
    </location>
</feature>
<accession>X0T456</accession>
<sequence>MRAVRRLGWALLLAVLAMPVLGAETGSSPYFRGRVYLDWFGSQYEGSDFTNRFSLRLKGEFFNRRGRGWSLLLDTRDRVRIGEASSNHLLLYDARLSFEKTGSPLFVSIGQMNLYDTAGIGQLLGGALGYKPLADLLIGGYAGLESSVYLDRVTRDYNKFGLFARYLGSGGKRFALSYNQLSYSGETERRFIYAGTLFPVNRSLVFYANLEYELASHVPTSDRLTRLFANVRWDPVDLIDILAHFSSGKGLDFHRYVIE</sequence>
<organism evidence="1">
    <name type="scientific">marine sediment metagenome</name>
    <dbReference type="NCBI Taxonomy" id="412755"/>
    <lineage>
        <taxon>unclassified sequences</taxon>
        <taxon>metagenomes</taxon>
        <taxon>ecological metagenomes</taxon>
    </lineage>
</organism>
<proteinExistence type="predicted"/>
<evidence type="ECO:0008006" key="2">
    <source>
        <dbReference type="Google" id="ProtNLM"/>
    </source>
</evidence>
<reference evidence="1" key="1">
    <citation type="journal article" date="2014" name="Front. Microbiol.">
        <title>High frequency of phylogenetically diverse reductive dehalogenase-homologous genes in deep subseafloor sedimentary metagenomes.</title>
        <authorList>
            <person name="Kawai M."/>
            <person name="Futagami T."/>
            <person name="Toyoda A."/>
            <person name="Takaki Y."/>
            <person name="Nishi S."/>
            <person name="Hori S."/>
            <person name="Arai W."/>
            <person name="Tsubouchi T."/>
            <person name="Morono Y."/>
            <person name="Uchiyama I."/>
            <person name="Ito T."/>
            <person name="Fujiyama A."/>
            <person name="Inagaki F."/>
            <person name="Takami H."/>
        </authorList>
    </citation>
    <scope>NUCLEOTIDE SEQUENCE</scope>
    <source>
        <strain evidence="1">Expedition CK06-06</strain>
    </source>
</reference>
<dbReference type="AlphaFoldDB" id="X0T456"/>